<organism evidence="3 5">
    <name type="scientific">Acutalibacter muris</name>
    <dbReference type="NCBI Taxonomy" id="1796620"/>
    <lineage>
        <taxon>Bacteria</taxon>
        <taxon>Bacillati</taxon>
        <taxon>Bacillota</taxon>
        <taxon>Clostridia</taxon>
        <taxon>Eubacteriales</taxon>
        <taxon>Acutalibacteraceae</taxon>
        <taxon>Acutalibacter</taxon>
    </lineage>
</organism>
<dbReference type="EMBL" id="CP021422">
    <property type="protein sequence ID" value="ASB39900.1"/>
    <property type="molecule type" value="Genomic_DNA"/>
</dbReference>
<proteinExistence type="predicted"/>
<dbReference type="Gene3D" id="3.30.2130.10">
    <property type="entry name" value="VC0802-like"/>
    <property type="match status" value="1"/>
</dbReference>
<name>A0A1Z2XN84_9FIRM</name>
<dbReference type="CDD" id="cd04882">
    <property type="entry name" value="ACT_Bt0572_2"/>
    <property type="match status" value="1"/>
</dbReference>
<dbReference type="KEGG" id="amur:ADH66_04085"/>
<dbReference type="EMBL" id="CP065321">
    <property type="protein sequence ID" value="QQR29189.1"/>
    <property type="molecule type" value="Genomic_DNA"/>
</dbReference>
<evidence type="ECO:0000313" key="4">
    <source>
        <dbReference type="Proteomes" id="UP000196710"/>
    </source>
</evidence>
<dbReference type="InterPro" id="IPR045865">
    <property type="entry name" value="ACT-like_dom_sf"/>
</dbReference>
<dbReference type="Proteomes" id="UP000196710">
    <property type="component" value="Chromosome"/>
</dbReference>
<evidence type="ECO:0000313" key="2">
    <source>
        <dbReference type="EMBL" id="ASB39900.1"/>
    </source>
</evidence>
<reference evidence="4" key="2">
    <citation type="submission" date="2017-05" db="EMBL/GenBank/DDBJ databases">
        <title>Improved OligoMM genomes.</title>
        <authorList>
            <person name="Garzetti D."/>
        </authorList>
    </citation>
    <scope>NUCLEOTIDE SEQUENCE [LARGE SCALE GENOMIC DNA]</scope>
    <source>
        <strain evidence="4">KB18</strain>
    </source>
</reference>
<dbReference type="InterPro" id="IPR002912">
    <property type="entry name" value="ACT_dom"/>
</dbReference>
<dbReference type="SUPFAM" id="SSF55021">
    <property type="entry name" value="ACT-like"/>
    <property type="match status" value="2"/>
</dbReference>
<dbReference type="PROSITE" id="PS51671">
    <property type="entry name" value="ACT"/>
    <property type="match status" value="1"/>
</dbReference>
<feature type="domain" description="ACT" evidence="1">
    <location>
        <begin position="71"/>
        <end position="144"/>
    </location>
</feature>
<dbReference type="PANTHER" id="PTHR40099:SF1">
    <property type="entry name" value="ACETOLACTATE SYNTHASE, SMALL SUBUNIT"/>
    <property type="match status" value="1"/>
</dbReference>
<keyword evidence="4" id="KW-1185">Reference proteome</keyword>
<dbReference type="RefSeq" id="WP_066535380.1">
    <property type="nucleotide sequence ID" value="NZ_CAQHGX010000006.1"/>
</dbReference>
<dbReference type="AlphaFoldDB" id="A0A1Z2XN84"/>
<reference evidence="2" key="1">
    <citation type="journal article" date="2017" name="Genome Announc.">
        <title>High-Quality Whole-Genome Sequences of the Oligo-Mouse-Microbiota Bacterial Community.</title>
        <authorList>
            <person name="Garzetti D."/>
            <person name="Brugiroux S."/>
            <person name="Bunk B."/>
            <person name="Pukall R."/>
            <person name="McCoy K.D."/>
            <person name="Macpherson A.J."/>
            <person name="Stecher B."/>
        </authorList>
    </citation>
    <scope>NUCLEOTIDE SEQUENCE</scope>
    <source>
        <strain evidence="2">KB18</strain>
    </source>
</reference>
<dbReference type="InterPro" id="IPR045739">
    <property type="entry name" value="ACT_dom_pair"/>
</dbReference>
<accession>A0A1Z2XN84</accession>
<dbReference type="PANTHER" id="PTHR40099">
    <property type="entry name" value="ACETOLACTATE SYNTHASE, SMALL SUBUNIT"/>
    <property type="match status" value="1"/>
</dbReference>
<evidence type="ECO:0000313" key="3">
    <source>
        <dbReference type="EMBL" id="QQR29189.1"/>
    </source>
</evidence>
<protein>
    <submittedName>
        <fullName evidence="3">ACT domain-containing protein</fullName>
    </submittedName>
    <submittedName>
        <fullName evidence="2">Acetolactate synthase</fullName>
    </submittedName>
</protein>
<evidence type="ECO:0000259" key="1">
    <source>
        <dbReference type="PROSITE" id="PS51671"/>
    </source>
</evidence>
<sequence>MTVNQISVFLENRPGTLTNMTALLAENGIDMRALSLAETNDFGIVRIIVDDVYKAATVLKDGGFVHKLTPVLAVLIPDEPGGLHRVLEVLTEAGVNVEYMYAFLGGGDVDHAYMIFRVQDTKAAGAALAAKGIKLVSQDNISGI</sequence>
<dbReference type="Pfam" id="PF19571">
    <property type="entry name" value="ACT_8"/>
    <property type="match status" value="1"/>
</dbReference>
<evidence type="ECO:0000313" key="5">
    <source>
        <dbReference type="Proteomes" id="UP000596035"/>
    </source>
</evidence>
<gene>
    <name evidence="2" type="ORF">ADH66_04085</name>
    <name evidence="3" type="ORF">I5Q82_14150</name>
</gene>
<dbReference type="CDD" id="cd04908">
    <property type="entry name" value="ACT_Bt0572_1"/>
    <property type="match status" value="1"/>
</dbReference>
<reference evidence="3 5" key="3">
    <citation type="submission" date="2020-11" db="EMBL/GenBank/DDBJ databases">
        <title>Closed and high quality bacterial genomes of the OMM12 community.</title>
        <authorList>
            <person name="Marbouty M."/>
            <person name="Lamy-Besnier Q."/>
            <person name="Debarbieux L."/>
            <person name="Koszul R."/>
        </authorList>
    </citation>
    <scope>NUCLEOTIDE SEQUENCE [LARGE SCALE GENOMIC DNA]</scope>
    <source>
        <strain evidence="3 5">KB18</strain>
    </source>
</reference>
<dbReference type="Proteomes" id="UP000596035">
    <property type="component" value="Chromosome"/>
</dbReference>